<dbReference type="EMBL" id="KL596756">
    <property type="protein sequence ID" value="KER26096.1"/>
    <property type="molecule type" value="Genomic_DNA"/>
</dbReference>
<dbReference type="KEGG" id="ovi:T265_06576"/>
<protein>
    <submittedName>
        <fullName evidence="1">Uncharacterized protein</fullName>
    </submittedName>
</protein>
<accession>A0A074ZFN9</accession>
<dbReference type="AlphaFoldDB" id="A0A074ZFN9"/>
<dbReference type="GeneID" id="20320755"/>
<dbReference type="Proteomes" id="UP000054324">
    <property type="component" value="Unassembled WGS sequence"/>
</dbReference>
<gene>
    <name evidence="1" type="ORF">T265_06576</name>
</gene>
<sequence>MDVRLNLFGVRNCDVLSVRQSVPQNHSSCWLCRHIRSRVLPLKNVSSTKSCVDWDLMENFCRQRGGQNVWNTKSLTGSSMFQTRTLPIDVPCLGFSNLVVSQPS</sequence>
<name>A0A074ZFN9_OPIVI</name>
<reference evidence="1 2" key="1">
    <citation type="submission" date="2013-11" db="EMBL/GenBank/DDBJ databases">
        <title>Opisthorchis viverrini - life in the bile duct.</title>
        <authorList>
            <person name="Young N.D."/>
            <person name="Nagarajan N."/>
            <person name="Lin S.J."/>
            <person name="Korhonen P.K."/>
            <person name="Jex A.R."/>
            <person name="Hall R.S."/>
            <person name="Safavi-Hemami H."/>
            <person name="Kaewkong W."/>
            <person name="Bertrand D."/>
            <person name="Gao S."/>
            <person name="Seet Q."/>
            <person name="Wongkham S."/>
            <person name="Teh B.T."/>
            <person name="Wongkham C."/>
            <person name="Intapan P.M."/>
            <person name="Maleewong W."/>
            <person name="Yang X."/>
            <person name="Hu M."/>
            <person name="Wang Z."/>
            <person name="Hofmann A."/>
            <person name="Sternberg P.W."/>
            <person name="Tan P."/>
            <person name="Wang J."/>
            <person name="Gasser R.B."/>
        </authorList>
    </citation>
    <scope>NUCLEOTIDE SEQUENCE [LARGE SCALE GENOMIC DNA]</scope>
</reference>
<proteinExistence type="predicted"/>
<evidence type="ECO:0000313" key="2">
    <source>
        <dbReference type="Proteomes" id="UP000054324"/>
    </source>
</evidence>
<dbReference type="RefSeq" id="XP_009170143.1">
    <property type="nucleotide sequence ID" value="XM_009171879.1"/>
</dbReference>
<evidence type="ECO:0000313" key="1">
    <source>
        <dbReference type="EMBL" id="KER26096.1"/>
    </source>
</evidence>
<organism evidence="1 2">
    <name type="scientific">Opisthorchis viverrini</name>
    <name type="common">Southeast Asian liver fluke</name>
    <dbReference type="NCBI Taxonomy" id="6198"/>
    <lineage>
        <taxon>Eukaryota</taxon>
        <taxon>Metazoa</taxon>
        <taxon>Spiralia</taxon>
        <taxon>Lophotrochozoa</taxon>
        <taxon>Platyhelminthes</taxon>
        <taxon>Trematoda</taxon>
        <taxon>Digenea</taxon>
        <taxon>Opisthorchiida</taxon>
        <taxon>Opisthorchiata</taxon>
        <taxon>Opisthorchiidae</taxon>
        <taxon>Opisthorchis</taxon>
    </lineage>
</organism>
<dbReference type="CTD" id="20320755"/>
<keyword evidence="2" id="KW-1185">Reference proteome</keyword>